<keyword evidence="2" id="KW-1185">Reference proteome</keyword>
<evidence type="ECO:0000313" key="2">
    <source>
        <dbReference type="Proteomes" id="UP000614982"/>
    </source>
</evidence>
<name>A0ABQ1DSB7_PSECI</name>
<dbReference type="InterPro" id="IPR010261">
    <property type="entry name" value="Tir_chaperone"/>
</dbReference>
<sequence length="109" mass="12268">MRPLAFDAQGICNLIIDETFALKLACNDIHERLLVIGLLELPKEPPLQRLLSGALNPMLTAGPGLGWDERSGLYFGYQSIPREKVSVPALMREIAALVEWIKVWRDMRP</sequence>
<reference evidence="1 2" key="1">
    <citation type="submission" date="2020-05" db="EMBL/GenBank/DDBJ databases">
        <title>Genetic diversity of Pseudomonas cichorii.</title>
        <authorList>
            <person name="Tani S."/>
            <person name="Yagi H."/>
            <person name="Hashimoto S."/>
            <person name="Iiyama K."/>
            <person name="Furuya N."/>
        </authorList>
    </citation>
    <scope>NUCLEOTIDE SEQUENCE [LARGE SCALE GENOMIC DNA]</scope>
    <source>
        <strain evidence="1 2">LMG 2162</strain>
    </source>
</reference>
<dbReference type="SUPFAM" id="SSF69635">
    <property type="entry name" value="Type III secretory system chaperone-like"/>
    <property type="match status" value="1"/>
</dbReference>
<protein>
    <submittedName>
        <fullName evidence="1">Type III chaperone protein ShcA</fullName>
    </submittedName>
</protein>
<dbReference type="Pfam" id="PF05932">
    <property type="entry name" value="CesT"/>
    <property type="match status" value="1"/>
</dbReference>
<evidence type="ECO:0000313" key="1">
    <source>
        <dbReference type="EMBL" id="GFM93857.1"/>
    </source>
</evidence>
<comment type="caution">
    <text evidence="1">The sequence shown here is derived from an EMBL/GenBank/DDBJ whole genome shotgun (WGS) entry which is preliminary data.</text>
</comment>
<dbReference type="Gene3D" id="3.30.1460.10">
    <property type="match status" value="1"/>
</dbReference>
<organism evidence="1 2">
    <name type="scientific">Pseudomonas cichorii</name>
    <dbReference type="NCBI Taxonomy" id="36746"/>
    <lineage>
        <taxon>Bacteria</taxon>
        <taxon>Pseudomonadati</taxon>
        <taxon>Pseudomonadota</taxon>
        <taxon>Gammaproteobacteria</taxon>
        <taxon>Pseudomonadales</taxon>
        <taxon>Pseudomonadaceae</taxon>
        <taxon>Pseudomonas</taxon>
    </lineage>
</organism>
<dbReference type="EMBL" id="BLWA01000012">
    <property type="protein sequence ID" value="GFM93857.1"/>
    <property type="molecule type" value="Genomic_DNA"/>
</dbReference>
<gene>
    <name evidence="1" type="primary">shcA</name>
    <name evidence="1" type="ORF">PSCICP_38290</name>
</gene>
<accession>A0ABQ1DSB7</accession>
<dbReference type="Proteomes" id="UP000614982">
    <property type="component" value="Unassembled WGS sequence"/>
</dbReference>
<proteinExistence type="predicted"/>